<organism evidence="1">
    <name type="scientific">Ananas comosus var. bracteatus</name>
    <name type="common">red pineapple</name>
    <dbReference type="NCBI Taxonomy" id="296719"/>
    <lineage>
        <taxon>Eukaryota</taxon>
        <taxon>Viridiplantae</taxon>
        <taxon>Streptophyta</taxon>
        <taxon>Embryophyta</taxon>
        <taxon>Tracheophyta</taxon>
        <taxon>Spermatophyta</taxon>
        <taxon>Magnoliopsida</taxon>
        <taxon>Liliopsida</taxon>
        <taxon>Poales</taxon>
        <taxon>Bromeliaceae</taxon>
        <taxon>Bromelioideae</taxon>
        <taxon>Ananas</taxon>
    </lineage>
</organism>
<gene>
    <name evidence="1" type="ORF">CB5_LOCUS14970</name>
</gene>
<reference evidence="1" key="1">
    <citation type="submission" date="2020-07" db="EMBL/GenBank/DDBJ databases">
        <authorList>
            <person name="Lin J."/>
        </authorList>
    </citation>
    <scope>NUCLEOTIDE SEQUENCE</scope>
</reference>
<proteinExistence type="predicted"/>
<evidence type="ECO:0000313" key="1">
    <source>
        <dbReference type="EMBL" id="CAD1831759.1"/>
    </source>
</evidence>
<dbReference type="EMBL" id="LR862149">
    <property type="protein sequence ID" value="CAD1831759.1"/>
    <property type="molecule type" value="Genomic_DNA"/>
</dbReference>
<accession>A0A6V7PLP3</accession>
<dbReference type="AlphaFoldDB" id="A0A6V7PLP3"/>
<protein>
    <submittedName>
        <fullName evidence="1">Uncharacterized protein</fullName>
    </submittedName>
</protein>
<name>A0A6V7PLP3_ANACO</name>
<sequence length="261" mass="29985">MTEGDIEFLGRKLVYELDIQPWLRPWEGKEILREYLRIVKVPANVWPPKEREVQPESDSSVEVAKELEEKKQKVQERSAEESLGDVSMVYALLFSFRAKYIEFEQQIYTREELSAAQLQLEYAKAADAAIFEKPSALQTSVLKTELTVGSKTLQTAFFAVDVDSHYNLLLGHDWIHANECVPSTLHGKLFQWTGDRVEKIRAEGRSQIVDINVEDVGHINWVDTDPDQISFVRVTKEEVQLVLLKDTEALVALEEPPDWLK</sequence>